<dbReference type="RefSeq" id="WP_203227012.1">
    <property type="nucleotide sequence ID" value="NZ_CP015897.1"/>
</dbReference>
<dbReference type="EMBL" id="CP015897">
    <property type="protein sequence ID" value="ARD98856.1"/>
    <property type="molecule type" value="Genomic_DNA"/>
</dbReference>
<dbReference type="Pfam" id="PF09563">
    <property type="entry name" value="RE_LlaJI"/>
    <property type="match status" value="1"/>
</dbReference>
<dbReference type="InterPro" id="IPR018579">
    <property type="entry name" value="Restrct_endonuc_II_LlaJI"/>
</dbReference>
<dbReference type="REBASE" id="196241">
    <property type="entry name" value="R2.Lla275ORF1223P"/>
</dbReference>
<protein>
    <submittedName>
        <fullName evidence="1">Type II restriction-modification system restriction subunit</fullName>
    </submittedName>
</protein>
<evidence type="ECO:0000313" key="2">
    <source>
        <dbReference type="Proteomes" id="UP000192085"/>
    </source>
</evidence>
<evidence type="ECO:0000313" key="1">
    <source>
        <dbReference type="EMBL" id="ARD98856.1"/>
    </source>
</evidence>
<dbReference type="AlphaFoldDB" id="A0A1V0NFZ9"/>
<dbReference type="Proteomes" id="UP000192085">
    <property type="component" value="Chromosome"/>
</dbReference>
<reference evidence="1 2" key="1">
    <citation type="journal article" date="2017" name="BMC Genomics">
        <title>Comparative and functional genomics of the Lactococcus lactis taxon; insights into evolution and niche adaptation.</title>
        <authorList>
            <person name="Kelleher P."/>
            <person name="Bottacini F."/>
            <person name="Mahony J."/>
            <person name="Kilcawley K.N."/>
            <person name="van Sinderen D."/>
        </authorList>
    </citation>
    <scope>NUCLEOTIDE SEQUENCE [LARGE SCALE GENOMIC DNA]</scope>
    <source>
        <strain evidence="1 2">275</strain>
    </source>
</reference>
<sequence length="486" mass="57088">MKMRSLYLREYQRYSQAELVRKFNVNESETVKILKKLKEYGILKAVKNSDLQKNLSELQDNEIEIADVEVGENEYLYVFTYVGVITLHSMIIKIFPKYIFNDSAPYKELKQVLKVIKKYDSKEQIIRMLNETTDSTAFNLLAVMLYLLNDYHEYGPYTNSEDIIETNGVGDILWDKTINETFTLISKNRPYYPDLQTKKCVNNDFDYFKRLHEAIITKSSKELEQAEFLDLFDILGEDISDEVIEDFGEQAYILERINKELSVQFNTRKQLLLKTMYAYIFNQGILADEDSFSMYGTSSFNLVWEKVCVEVLNNQLNTPPKNLELPINLADKYKDYSSLIEIIEKPNWKNFNESYSKKSDKTLIPDIVSIGNSSDNYQFTILDAKYYNFRFSRERLTGQPGIESITKQYLYQLAFQEFTQEHGISNIKNCFLFPTEEDRMKSKGYVEMQMLANLDLSPIQNRMLPATKMYDFYLRNIKLPISKLCL</sequence>
<gene>
    <name evidence="1" type="ORF">LL275_1226</name>
</gene>
<organism evidence="1 2">
    <name type="scientific">Lactococcus lactis subsp. lactis</name>
    <name type="common">Streptococcus lactis</name>
    <dbReference type="NCBI Taxonomy" id="1360"/>
    <lineage>
        <taxon>Bacteria</taxon>
        <taxon>Bacillati</taxon>
        <taxon>Bacillota</taxon>
        <taxon>Bacilli</taxon>
        <taxon>Lactobacillales</taxon>
        <taxon>Streptococcaceae</taxon>
        <taxon>Lactococcus</taxon>
    </lineage>
</organism>
<name>A0A1V0NFZ9_LACLL</name>
<proteinExistence type="predicted"/>
<accession>A0A1V0NFZ9</accession>